<keyword evidence="2" id="KW-0812">Transmembrane</keyword>
<evidence type="ECO:0000256" key="2">
    <source>
        <dbReference type="SAM" id="Phobius"/>
    </source>
</evidence>
<organism evidence="3 4">
    <name type="scientific">Streptomyces calidiresistens</name>
    <dbReference type="NCBI Taxonomy" id="1485586"/>
    <lineage>
        <taxon>Bacteria</taxon>
        <taxon>Bacillati</taxon>
        <taxon>Actinomycetota</taxon>
        <taxon>Actinomycetes</taxon>
        <taxon>Kitasatosporales</taxon>
        <taxon>Streptomycetaceae</taxon>
        <taxon>Streptomyces</taxon>
    </lineage>
</organism>
<keyword evidence="4" id="KW-1185">Reference proteome</keyword>
<gene>
    <name evidence="3" type="ORF">FOE67_25475</name>
</gene>
<feature type="region of interest" description="Disordered" evidence="1">
    <location>
        <begin position="143"/>
        <end position="163"/>
    </location>
</feature>
<proteinExistence type="predicted"/>
<dbReference type="Proteomes" id="UP000530234">
    <property type="component" value="Unassembled WGS sequence"/>
</dbReference>
<evidence type="ECO:0000313" key="3">
    <source>
        <dbReference type="EMBL" id="MBB0232749.1"/>
    </source>
</evidence>
<dbReference type="Pfam" id="PF14325">
    <property type="entry name" value="DUF4383"/>
    <property type="match status" value="1"/>
</dbReference>
<name>A0A7W3XZ73_9ACTN</name>
<comment type="caution">
    <text evidence="3">The sequence shown here is derived from an EMBL/GenBank/DDBJ whole genome shotgun (WGS) entry which is preliminary data.</text>
</comment>
<dbReference type="AlphaFoldDB" id="A0A7W3XZ73"/>
<sequence>MTLRDELPTDHHLATVHRRGAALSGVVLMVFGILGFADRLAFFDTTGQQILGLSGNGLLSLISVTVGSLLIVGAFVGGDFASTLNMTVGGLFVLSGFVHLAILERSINILAFRMPNVLFGFAMGLMILTFGMYGRISGGLPPDNPFRRRRHPERAREEDRMASGALGPAARTGALSLIHT</sequence>
<feature type="transmembrane region" description="Helical" evidence="2">
    <location>
        <begin position="20"/>
        <end position="37"/>
    </location>
</feature>
<protein>
    <submittedName>
        <fullName evidence="3">DUF4383 domain-containing protein</fullName>
    </submittedName>
</protein>
<dbReference type="EMBL" id="VKHS01001144">
    <property type="protein sequence ID" value="MBB0232749.1"/>
    <property type="molecule type" value="Genomic_DNA"/>
</dbReference>
<feature type="transmembrane region" description="Helical" evidence="2">
    <location>
        <begin position="58"/>
        <end position="78"/>
    </location>
</feature>
<feature type="transmembrane region" description="Helical" evidence="2">
    <location>
        <begin position="115"/>
        <end position="136"/>
    </location>
</feature>
<reference evidence="4" key="1">
    <citation type="submission" date="2019-10" db="EMBL/GenBank/DDBJ databases">
        <title>Streptomyces sp. nov., a novel actinobacterium isolated from alkaline environment.</title>
        <authorList>
            <person name="Golinska P."/>
        </authorList>
    </citation>
    <scope>NUCLEOTIDE SEQUENCE [LARGE SCALE GENOMIC DNA]</scope>
    <source>
        <strain evidence="4">DSM 42108</strain>
    </source>
</reference>
<keyword evidence="2" id="KW-1133">Transmembrane helix</keyword>
<accession>A0A7W3XZ73</accession>
<keyword evidence="2" id="KW-0472">Membrane</keyword>
<feature type="transmembrane region" description="Helical" evidence="2">
    <location>
        <begin position="84"/>
        <end position="103"/>
    </location>
</feature>
<evidence type="ECO:0000256" key="1">
    <source>
        <dbReference type="SAM" id="MobiDB-lite"/>
    </source>
</evidence>
<evidence type="ECO:0000313" key="4">
    <source>
        <dbReference type="Proteomes" id="UP000530234"/>
    </source>
</evidence>